<keyword evidence="4" id="KW-1185">Reference proteome</keyword>
<feature type="chain" id="PRO_5029652095" evidence="1">
    <location>
        <begin position="25"/>
        <end position="316"/>
    </location>
</feature>
<feature type="signal peptide" evidence="1">
    <location>
        <begin position="1"/>
        <end position="24"/>
    </location>
</feature>
<evidence type="ECO:0000256" key="1">
    <source>
        <dbReference type="SAM" id="SignalP"/>
    </source>
</evidence>
<feature type="domain" description="NLP1-9 GAF" evidence="2">
    <location>
        <begin position="221"/>
        <end position="288"/>
    </location>
</feature>
<dbReference type="OrthoDB" id="1743807at2759"/>
<dbReference type="PANTHER" id="PTHR32002">
    <property type="entry name" value="PROTEIN NLP8"/>
    <property type="match status" value="1"/>
</dbReference>
<dbReference type="AlphaFoldDB" id="A0A7J0F4B8"/>
<dbReference type="GO" id="GO:0003700">
    <property type="term" value="F:DNA-binding transcription factor activity"/>
    <property type="evidence" value="ECO:0007669"/>
    <property type="project" value="InterPro"/>
</dbReference>
<proteinExistence type="predicted"/>
<dbReference type="PANTHER" id="PTHR32002:SF41">
    <property type="entry name" value="PROTEIN NLP8"/>
    <property type="match status" value="1"/>
</dbReference>
<organism evidence="3 4">
    <name type="scientific">Actinidia rufa</name>
    <dbReference type="NCBI Taxonomy" id="165716"/>
    <lineage>
        <taxon>Eukaryota</taxon>
        <taxon>Viridiplantae</taxon>
        <taxon>Streptophyta</taxon>
        <taxon>Embryophyta</taxon>
        <taxon>Tracheophyta</taxon>
        <taxon>Spermatophyta</taxon>
        <taxon>Magnoliopsida</taxon>
        <taxon>eudicotyledons</taxon>
        <taxon>Gunneridae</taxon>
        <taxon>Pentapetalae</taxon>
        <taxon>asterids</taxon>
        <taxon>Ericales</taxon>
        <taxon>Actinidiaceae</taxon>
        <taxon>Actinidia</taxon>
    </lineage>
</organism>
<dbReference type="EMBL" id="BJWL01000008">
    <property type="protein sequence ID" value="GFY92767.1"/>
    <property type="molecule type" value="Genomic_DNA"/>
</dbReference>
<dbReference type="Proteomes" id="UP000585474">
    <property type="component" value="Unassembled WGS sequence"/>
</dbReference>
<comment type="caution">
    <text evidence="3">The sequence shown here is derived from an EMBL/GenBank/DDBJ whole genome shotgun (WGS) entry which is preliminary data.</text>
</comment>
<protein>
    <submittedName>
        <fullName evidence="3">Plant regulator RWP-RK family protein</fullName>
    </submittedName>
</protein>
<dbReference type="Pfam" id="PF22922">
    <property type="entry name" value="GAF_NLP"/>
    <property type="match status" value="1"/>
</dbReference>
<sequence length="316" mass="35127">MMVRDIQFQAIFLTIFFNFDACGGCCNSPAMTDQIFGSYALLPLQLVTARCVPSNGLNFTEQNTAPFLVSDGDVVGSSNSSEDDVMFQLPNIQVGFSMDSADGYDSFSHKRISDIENHVIPSPHVKKLNEKMLKALSLLKESSEGGIFAQVWVPIKHGDRYILCTCEQPCLLDQNHQMLVPYREVSRAYTFSAEAKPGCFHDLPGCAVNLRTTAPPTLHPQCLSKNKRAALGEIADVLRAVCHAHRLPLPLAWIPCSTIHRVDGVTRKVYVREVSKTSNEKCILCALRKQLAMSMIERCTDLCMRVRTITSRKGKV</sequence>
<accession>A0A7J0F4B8</accession>
<dbReference type="InterPro" id="IPR055081">
    <property type="entry name" value="NLP1-9_GAF"/>
</dbReference>
<evidence type="ECO:0000259" key="2">
    <source>
        <dbReference type="Pfam" id="PF22922"/>
    </source>
</evidence>
<evidence type="ECO:0000313" key="4">
    <source>
        <dbReference type="Proteomes" id="UP000585474"/>
    </source>
</evidence>
<keyword evidence="1" id="KW-0732">Signal</keyword>
<gene>
    <name evidence="3" type="ORF">Acr_08g0011630</name>
</gene>
<name>A0A7J0F4B8_9ERIC</name>
<dbReference type="InterPro" id="IPR045012">
    <property type="entry name" value="NLP"/>
</dbReference>
<evidence type="ECO:0000313" key="3">
    <source>
        <dbReference type="EMBL" id="GFY92767.1"/>
    </source>
</evidence>
<reference evidence="3 4" key="1">
    <citation type="submission" date="2019-07" db="EMBL/GenBank/DDBJ databases">
        <title>De Novo Assembly of kiwifruit Actinidia rufa.</title>
        <authorList>
            <person name="Sugita-Konishi S."/>
            <person name="Sato K."/>
            <person name="Mori E."/>
            <person name="Abe Y."/>
            <person name="Kisaki G."/>
            <person name="Hamano K."/>
            <person name="Suezawa K."/>
            <person name="Otani M."/>
            <person name="Fukuda T."/>
            <person name="Manabe T."/>
            <person name="Gomi K."/>
            <person name="Tabuchi M."/>
            <person name="Akimitsu K."/>
            <person name="Kataoka I."/>
        </authorList>
    </citation>
    <scope>NUCLEOTIDE SEQUENCE [LARGE SCALE GENOMIC DNA]</scope>
    <source>
        <strain evidence="4">cv. Fuchu</strain>
    </source>
</reference>